<keyword evidence="2 6" id="KW-0255">Endonuclease</keyword>
<keyword evidence="1" id="KW-0540">Nuclease</keyword>
<evidence type="ECO:0000256" key="4">
    <source>
        <dbReference type="ARBA" id="ARBA00022801"/>
    </source>
</evidence>
<dbReference type="Proteomes" id="UP000000365">
    <property type="component" value="Chromosome"/>
</dbReference>
<dbReference type="InterPro" id="IPR011335">
    <property type="entry name" value="Restrct_endonuc-II-like"/>
</dbReference>
<proteinExistence type="predicted"/>
<accession>A2SSP3</accession>
<dbReference type="Gene3D" id="3.40.960.10">
    <property type="entry name" value="VSR Endonuclease"/>
    <property type="match status" value="1"/>
</dbReference>
<dbReference type="GO" id="GO:0016787">
    <property type="term" value="F:hydrolase activity"/>
    <property type="evidence" value="ECO:0007669"/>
    <property type="project" value="UniProtKB-KW"/>
</dbReference>
<dbReference type="OrthoDB" id="4874at2157"/>
<dbReference type="InterPro" id="IPR004603">
    <property type="entry name" value="DNA_mismatch_endonuc_vsr"/>
</dbReference>
<evidence type="ECO:0000313" key="7">
    <source>
        <dbReference type="Proteomes" id="UP000000365"/>
    </source>
</evidence>
<dbReference type="RefSeq" id="WP_011833552.1">
    <property type="nucleotide sequence ID" value="NC_008942.1"/>
</dbReference>
<dbReference type="SUPFAM" id="SSF52980">
    <property type="entry name" value="Restriction endonuclease-like"/>
    <property type="match status" value="1"/>
</dbReference>
<evidence type="ECO:0000256" key="1">
    <source>
        <dbReference type="ARBA" id="ARBA00022722"/>
    </source>
</evidence>
<keyword evidence="3" id="KW-0227">DNA damage</keyword>
<gene>
    <name evidence="6" type="ordered locus">Mlab_1180</name>
</gene>
<dbReference type="GeneID" id="4795026"/>
<dbReference type="AlphaFoldDB" id="A2SSP3"/>
<name>A2SSP3_METLZ</name>
<dbReference type="Pfam" id="PF03852">
    <property type="entry name" value="Vsr"/>
    <property type="match status" value="1"/>
</dbReference>
<dbReference type="EC" id="3.1.-.-" evidence="6"/>
<evidence type="ECO:0000256" key="5">
    <source>
        <dbReference type="ARBA" id="ARBA00023204"/>
    </source>
</evidence>
<keyword evidence="5" id="KW-0234">DNA repair</keyword>
<dbReference type="CDD" id="cd00221">
    <property type="entry name" value="Vsr"/>
    <property type="match status" value="1"/>
</dbReference>
<dbReference type="eggNOG" id="arCOG06555">
    <property type="taxonomic scope" value="Archaea"/>
</dbReference>
<evidence type="ECO:0000256" key="3">
    <source>
        <dbReference type="ARBA" id="ARBA00022763"/>
    </source>
</evidence>
<organism evidence="6 7">
    <name type="scientific">Methanocorpusculum labreanum (strain ATCC 43576 / DSM 4855 / Z)</name>
    <dbReference type="NCBI Taxonomy" id="410358"/>
    <lineage>
        <taxon>Archaea</taxon>
        <taxon>Methanobacteriati</taxon>
        <taxon>Methanobacteriota</taxon>
        <taxon>Stenosarchaea group</taxon>
        <taxon>Methanomicrobia</taxon>
        <taxon>Methanomicrobiales</taxon>
        <taxon>Methanocorpusculaceae</taxon>
        <taxon>Methanocorpusculum</taxon>
    </lineage>
</organism>
<dbReference type="NCBIfam" id="TIGR00632">
    <property type="entry name" value="vsr"/>
    <property type="match status" value="1"/>
</dbReference>
<keyword evidence="4 6" id="KW-0378">Hydrolase</keyword>
<dbReference type="PIRSF" id="PIRSF018267">
    <property type="entry name" value="VSR_endonuc"/>
    <property type="match status" value="1"/>
</dbReference>
<dbReference type="GO" id="GO:0006298">
    <property type="term" value="P:mismatch repair"/>
    <property type="evidence" value="ECO:0007669"/>
    <property type="project" value="InterPro"/>
</dbReference>
<sequence length="151" mass="18256">MDRVTPEHRSWMMSRVRSKKTKPEQLVASYLRESHIGYRRCRTDLPGKPDFVLSKYRAVIFVNGCFWHGHAGCKRATIPKTNTEWWIAKFQQNKLRDERNYAQLREMGWRVFVIWECELGNDVEYKLKELVKEMLLWDDYPADDYPDEIFY</sequence>
<keyword evidence="7" id="KW-1185">Reference proteome</keyword>
<evidence type="ECO:0000256" key="2">
    <source>
        <dbReference type="ARBA" id="ARBA00022759"/>
    </source>
</evidence>
<dbReference type="EMBL" id="CP000559">
    <property type="protein sequence ID" value="ABN07349.1"/>
    <property type="molecule type" value="Genomic_DNA"/>
</dbReference>
<reference evidence="6 7" key="1">
    <citation type="journal article" date="2009" name="Stand. Genomic Sci.">
        <title>Complete genome sequence of Methanocorpusculum labreanum type strain Z.</title>
        <authorList>
            <person name="Anderson I.J."/>
            <person name="Sieprawska-Lupa M."/>
            <person name="Goltsman E."/>
            <person name="Lapidus A."/>
            <person name="Copeland A."/>
            <person name="Glavina Del Rio T."/>
            <person name="Tice H."/>
            <person name="Dalin E."/>
            <person name="Barry K."/>
            <person name="Pitluck S."/>
            <person name="Hauser L."/>
            <person name="Land M."/>
            <person name="Lucas S."/>
            <person name="Richardson P."/>
            <person name="Whitman W.B."/>
            <person name="Kyrpides N.C."/>
        </authorList>
    </citation>
    <scope>NUCLEOTIDE SEQUENCE [LARGE SCALE GENOMIC DNA]</scope>
    <source>
        <strain evidence="7">ATCC 43576 / DSM 4855 / Z</strain>
    </source>
</reference>
<protein>
    <submittedName>
        <fullName evidence="6">T/G mismatch-specific endonuclease</fullName>
        <ecNumber evidence="6">3.1.-.-</ecNumber>
    </submittedName>
</protein>
<dbReference type="HOGENOM" id="CLU_111913_3_0_2"/>
<evidence type="ECO:0000313" key="6">
    <source>
        <dbReference type="EMBL" id="ABN07349.1"/>
    </source>
</evidence>
<dbReference type="KEGG" id="mla:Mlab_1180"/>
<dbReference type="GO" id="GO:0004519">
    <property type="term" value="F:endonuclease activity"/>
    <property type="evidence" value="ECO:0007669"/>
    <property type="project" value="UniProtKB-KW"/>
</dbReference>
<dbReference type="STRING" id="410358.Mlab_1180"/>